<gene>
    <name evidence="2" type="ORF">C7443_1156</name>
</gene>
<dbReference type="Pfam" id="PF01370">
    <property type="entry name" value="Epimerase"/>
    <property type="match status" value="1"/>
</dbReference>
<dbReference type="PANTHER" id="PTHR48079:SF6">
    <property type="entry name" value="NAD(P)-BINDING DOMAIN-CONTAINING PROTEIN-RELATED"/>
    <property type="match status" value="1"/>
</dbReference>
<dbReference type="GO" id="GO:0004029">
    <property type="term" value="F:aldehyde dehydrogenase (NAD+) activity"/>
    <property type="evidence" value="ECO:0007669"/>
    <property type="project" value="TreeGrafter"/>
</dbReference>
<proteinExistence type="predicted"/>
<dbReference type="Proteomes" id="UP000246569">
    <property type="component" value="Unassembled WGS sequence"/>
</dbReference>
<dbReference type="GO" id="GO:0005737">
    <property type="term" value="C:cytoplasm"/>
    <property type="evidence" value="ECO:0007669"/>
    <property type="project" value="TreeGrafter"/>
</dbReference>
<evidence type="ECO:0000313" key="3">
    <source>
        <dbReference type="Proteomes" id="UP000246569"/>
    </source>
</evidence>
<dbReference type="InterPro" id="IPR036291">
    <property type="entry name" value="NAD(P)-bd_dom_sf"/>
</dbReference>
<evidence type="ECO:0000313" key="2">
    <source>
        <dbReference type="EMBL" id="PWV58579.1"/>
    </source>
</evidence>
<feature type="domain" description="NAD-dependent epimerase/dehydratase" evidence="1">
    <location>
        <begin position="7"/>
        <end position="228"/>
    </location>
</feature>
<evidence type="ECO:0000259" key="1">
    <source>
        <dbReference type="Pfam" id="PF01370"/>
    </source>
</evidence>
<comment type="caution">
    <text evidence="2">The sequence shown here is derived from an EMBL/GenBank/DDBJ whole genome shotgun (WGS) entry which is preliminary data.</text>
</comment>
<keyword evidence="3" id="KW-1185">Reference proteome</keyword>
<dbReference type="Gene3D" id="3.40.50.720">
    <property type="entry name" value="NAD(P)-binding Rossmann-like Domain"/>
    <property type="match status" value="1"/>
</dbReference>
<dbReference type="InterPro" id="IPR051783">
    <property type="entry name" value="NAD(P)-dependent_oxidoreduct"/>
</dbReference>
<dbReference type="InterPro" id="IPR001509">
    <property type="entry name" value="Epimerase_deHydtase"/>
</dbReference>
<name>A0A317MQ06_9GAMM</name>
<accession>A0A317MQ06</accession>
<dbReference type="OrthoDB" id="9801056at2"/>
<dbReference type="EMBL" id="QGTJ01000015">
    <property type="protein sequence ID" value="PWV58579.1"/>
    <property type="molecule type" value="Genomic_DNA"/>
</dbReference>
<sequence length="326" mass="35186">MEVLVSVLVTGASGFIGSRLFNALEREGGDVVALVRNNGGQSIRARIGDLTQPHTLETACAGVDTLYHCAGFAHAWAGDEARLSARHWAVNFEGTRNLFEAAGRVGVRRAVFLSSVKAMGEPGDRCVDEDWPVEPMTAYGQAKRAAEEAVLSAGHRYDMHVVNLRLAMVYGPGGRGNLERMAAMIRRGFFPALPETGNRRSLVHVDDVVAAVCLVAEAAAAAGRTYIVADERAYSGQELYAALRSVLGMPKARSNIPKVVLQGLARTGDCIEKVLARRLPFNTEVLDKLLGSACYSPQRIHQELGWKASVTLLDGLRSMLECDASH</sequence>
<dbReference type="SUPFAM" id="SSF51735">
    <property type="entry name" value="NAD(P)-binding Rossmann-fold domains"/>
    <property type="match status" value="1"/>
</dbReference>
<dbReference type="PANTHER" id="PTHR48079">
    <property type="entry name" value="PROTEIN YEEZ"/>
    <property type="match status" value="1"/>
</dbReference>
<organism evidence="2 3">
    <name type="scientific">Plasticicumulans acidivorans</name>
    <dbReference type="NCBI Taxonomy" id="886464"/>
    <lineage>
        <taxon>Bacteria</taxon>
        <taxon>Pseudomonadati</taxon>
        <taxon>Pseudomonadota</taxon>
        <taxon>Gammaproteobacteria</taxon>
        <taxon>Candidatus Competibacteraceae</taxon>
        <taxon>Plasticicumulans</taxon>
    </lineage>
</organism>
<dbReference type="AlphaFoldDB" id="A0A317MQ06"/>
<reference evidence="2 3" key="1">
    <citation type="submission" date="2018-05" db="EMBL/GenBank/DDBJ databases">
        <title>Genomic Encyclopedia of Type Strains, Phase IV (KMG-IV): sequencing the most valuable type-strain genomes for metagenomic binning, comparative biology and taxonomic classification.</title>
        <authorList>
            <person name="Goeker M."/>
        </authorList>
    </citation>
    <scope>NUCLEOTIDE SEQUENCE [LARGE SCALE GENOMIC DNA]</scope>
    <source>
        <strain evidence="2 3">DSM 23606</strain>
    </source>
</reference>
<protein>
    <submittedName>
        <fullName evidence="2">Nucleoside-diphosphate-sugar epimerase</fullName>
    </submittedName>
</protein>